<dbReference type="SUPFAM" id="SSF46785">
    <property type="entry name" value="Winged helix' DNA-binding domain"/>
    <property type="match status" value="1"/>
</dbReference>
<organism evidence="4 5">
    <name type="scientific">Acinetobacter indicus</name>
    <dbReference type="NCBI Taxonomy" id="756892"/>
    <lineage>
        <taxon>Bacteria</taxon>
        <taxon>Pseudomonadati</taxon>
        <taxon>Pseudomonadota</taxon>
        <taxon>Gammaproteobacteria</taxon>
        <taxon>Moraxellales</taxon>
        <taxon>Moraxellaceae</taxon>
        <taxon>Acinetobacter</taxon>
    </lineage>
</organism>
<dbReference type="InterPro" id="IPR036390">
    <property type="entry name" value="WH_DNA-bd_sf"/>
</dbReference>
<dbReference type="GO" id="GO:0003700">
    <property type="term" value="F:DNA-binding transcription factor activity"/>
    <property type="evidence" value="ECO:0007669"/>
    <property type="project" value="InterPro"/>
</dbReference>
<keyword evidence="1" id="KW-0805">Transcription regulation</keyword>
<dbReference type="InterPro" id="IPR028349">
    <property type="entry name" value="PafC-like"/>
</dbReference>
<protein>
    <submittedName>
        <fullName evidence="4">WYL domain-containing protein</fullName>
    </submittedName>
</protein>
<dbReference type="PROSITE" id="PS51000">
    <property type="entry name" value="HTH_DEOR_2"/>
    <property type="match status" value="1"/>
</dbReference>
<dbReference type="PIRSF" id="PIRSF016838">
    <property type="entry name" value="PafC"/>
    <property type="match status" value="1"/>
</dbReference>
<keyword evidence="2" id="KW-0804">Transcription</keyword>
<dbReference type="Pfam" id="PF08279">
    <property type="entry name" value="HTH_11"/>
    <property type="match status" value="1"/>
</dbReference>
<dbReference type="Gene3D" id="1.10.10.10">
    <property type="entry name" value="Winged helix-like DNA-binding domain superfamily/Winged helix DNA-binding domain"/>
    <property type="match status" value="1"/>
</dbReference>
<dbReference type="PANTHER" id="PTHR34580">
    <property type="match status" value="1"/>
</dbReference>
<evidence type="ECO:0000259" key="3">
    <source>
        <dbReference type="PROSITE" id="PS51000"/>
    </source>
</evidence>
<dbReference type="Pfam" id="PF13280">
    <property type="entry name" value="WYL"/>
    <property type="match status" value="1"/>
</dbReference>
<evidence type="ECO:0000313" key="5">
    <source>
        <dbReference type="Proteomes" id="UP000503440"/>
    </source>
</evidence>
<reference evidence="4 5" key="1">
    <citation type="submission" date="2019-09" db="EMBL/GenBank/DDBJ databases">
        <title>Non-baumannii Acinetobacter spp. carrying blaNDM-1 isolated in China.</title>
        <authorList>
            <person name="Cui C."/>
            <person name="Chen C."/>
            <person name="Sun J."/>
            <person name="Liu Y."/>
        </authorList>
    </citation>
    <scope>NUCLEOTIDE SEQUENCE [LARGE SCALE GENOMIC DNA]</scope>
    <source>
        <strain evidence="4 5">B18</strain>
    </source>
</reference>
<dbReference type="Pfam" id="PF25583">
    <property type="entry name" value="WCX"/>
    <property type="match status" value="1"/>
</dbReference>
<dbReference type="InterPro" id="IPR013196">
    <property type="entry name" value="HTH_11"/>
</dbReference>
<dbReference type="EMBL" id="CP044455">
    <property type="protein sequence ID" value="QIC69661.1"/>
    <property type="molecule type" value="Genomic_DNA"/>
</dbReference>
<dbReference type="AlphaFoldDB" id="A0A6C0Y0E4"/>
<evidence type="ECO:0000256" key="2">
    <source>
        <dbReference type="ARBA" id="ARBA00023163"/>
    </source>
</evidence>
<dbReference type="InterPro" id="IPR026881">
    <property type="entry name" value="WYL_dom"/>
</dbReference>
<proteinExistence type="predicted"/>
<dbReference type="InterPro" id="IPR001034">
    <property type="entry name" value="DeoR_HTH"/>
</dbReference>
<gene>
    <name evidence="4" type="ORF">FSC09_04195</name>
</gene>
<sequence length="298" mass="35106">MKCVTSTHERLAERLVSILTKLNVGHQLSIPELAQEFKVSTRTIERDFDRLNAYLPLLQDKSSKKYYLDASYLGRFKLQDIQNFAQLSGISDLYPSLDISFLRELMDHRANLVFSAKGYDYEDSSQYAEHFKTLTQAIQQRQYIGFVYKNKSRRVQPYRLIHHHGNWYLAAVHSDTLKVYRLSLIEQIELSYELDPFEHDPAILQQLEDEEGIWFGHEQQEVHLSVAADAALYFKQRRLFPKQQILEEKPCGSLLISCQIRHHIQLYPLVRYWIPYVKIVAPLHLQTELEQSLSHYLH</sequence>
<evidence type="ECO:0000313" key="4">
    <source>
        <dbReference type="EMBL" id="QIC69661.1"/>
    </source>
</evidence>
<dbReference type="PROSITE" id="PS52050">
    <property type="entry name" value="WYL"/>
    <property type="match status" value="1"/>
</dbReference>
<dbReference type="InterPro" id="IPR036388">
    <property type="entry name" value="WH-like_DNA-bd_sf"/>
</dbReference>
<dbReference type="InterPro" id="IPR051534">
    <property type="entry name" value="CBASS_pafABC_assoc_protein"/>
</dbReference>
<name>A0A6C0Y0E4_9GAMM</name>
<dbReference type="RefSeq" id="WP_163145582.1">
    <property type="nucleotide sequence ID" value="NZ_CP044455.1"/>
</dbReference>
<evidence type="ECO:0000256" key="1">
    <source>
        <dbReference type="ARBA" id="ARBA00023015"/>
    </source>
</evidence>
<dbReference type="InterPro" id="IPR057727">
    <property type="entry name" value="WCX_dom"/>
</dbReference>
<feature type="domain" description="HTH deoR-type" evidence="3">
    <location>
        <begin position="11"/>
        <end position="72"/>
    </location>
</feature>
<dbReference type="PANTHER" id="PTHR34580:SF1">
    <property type="entry name" value="PROTEIN PAFC"/>
    <property type="match status" value="1"/>
</dbReference>
<dbReference type="Proteomes" id="UP000503440">
    <property type="component" value="Chromosome"/>
</dbReference>
<accession>A0A6C0Y0E4</accession>